<feature type="compositionally biased region" description="Polar residues" evidence="1">
    <location>
        <begin position="126"/>
        <end position="140"/>
    </location>
</feature>
<feature type="compositionally biased region" description="Low complexity" evidence="1">
    <location>
        <begin position="173"/>
        <end position="182"/>
    </location>
</feature>
<organism evidence="2">
    <name type="scientific">Xanthomonas hortorum pv. gardneri</name>
    <dbReference type="NCBI Taxonomy" id="2754056"/>
    <lineage>
        <taxon>Bacteria</taxon>
        <taxon>Pseudomonadati</taxon>
        <taxon>Pseudomonadota</taxon>
        <taxon>Gammaproteobacteria</taxon>
        <taxon>Lysobacterales</taxon>
        <taxon>Lysobacteraceae</taxon>
        <taxon>Xanthomonas</taxon>
    </lineage>
</organism>
<dbReference type="EMBL" id="LR828253">
    <property type="protein sequence ID" value="CAD0328045.1"/>
    <property type="molecule type" value="Genomic_DNA"/>
</dbReference>
<proteinExistence type="predicted"/>
<dbReference type="AlphaFoldDB" id="A0A6V7D598"/>
<accession>A0A6V7D598</accession>
<reference evidence="2" key="1">
    <citation type="submission" date="2020-07" db="EMBL/GenBank/DDBJ databases">
        <authorList>
            <person name="Pothier F. J."/>
        </authorList>
    </citation>
    <scope>NUCLEOTIDE SEQUENCE</scope>
    <source>
        <strain evidence="2">CFBP 8129</strain>
    </source>
</reference>
<sequence length="210" mass="22212">MPFRSHSNTVPRRQRGRGLAESGTWMCRGGESDRMSDRAEEPIPGRAVAPAGAELTGGAQHWMRYGCGNNIGQPYPHPNPSPDGRGASGNVVVTALSTFRSRGNKVPRRQRGRGLAESGTGMCRVASQTGCLTEPRSQSPAALPPLTEAGDSQARAWSYPEKPYPHPNPRSAPRPALAARALQGTRADGAQAVPSRPGGRGALSQQEMGL</sequence>
<feature type="compositionally biased region" description="Polar residues" evidence="1">
    <location>
        <begin position="1"/>
        <end position="11"/>
    </location>
</feature>
<gene>
    <name evidence="2" type="ORF">CFBP8129_20180</name>
</gene>
<feature type="region of interest" description="Disordered" evidence="1">
    <location>
        <begin position="1"/>
        <end position="50"/>
    </location>
</feature>
<feature type="compositionally biased region" description="Basic residues" evidence="1">
    <location>
        <begin position="102"/>
        <end position="112"/>
    </location>
</feature>
<name>A0A6V7D598_9XANT</name>
<feature type="region of interest" description="Disordered" evidence="1">
    <location>
        <begin position="100"/>
        <end position="210"/>
    </location>
</feature>
<dbReference type="EMBL" id="LR828253">
    <property type="protein sequence ID" value="CAD0328054.1"/>
    <property type="molecule type" value="Genomic_DNA"/>
</dbReference>
<evidence type="ECO:0000313" key="2">
    <source>
        <dbReference type="EMBL" id="CAD0328054.1"/>
    </source>
</evidence>
<evidence type="ECO:0000256" key="1">
    <source>
        <dbReference type="SAM" id="MobiDB-lite"/>
    </source>
</evidence>
<feature type="compositionally biased region" description="Basic and acidic residues" evidence="1">
    <location>
        <begin position="30"/>
        <end position="43"/>
    </location>
</feature>
<protein>
    <submittedName>
        <fullName evidence="2">Uncharacterized protein</fullName>
    </submittedName>
</protein>